<dbReference type="Gene3D" id="3.10.129.10">
    <property type="entry name" value="Hotdog Thioesterase"/>
    <property type="match status" value="1"/>
</dbReference>
<evidence type="ECO:0000313" key="2">
    <source>
        <dbReference type="EMBL" id="MFB9947995.1"/>
    </source>
</evidence>
<accession>A0ABV6AF80</accession>
<protein>
    <submittedName>
        <fullName evidence="2">PaaI family thioesterase</fullName>
        <ecNumber evidence="2">3.1.2.-</ecNumber>
    </submittedName>
</protein>
<dbReference type="RefSeq" id="WP_377256568.1">
    <property type="nucleotide sequence ID" value="NZ_JBHMAA010000006.1"/>
</dbReference>
<reference evidence="2 3" key="1">
    <citation type="submission" date="2024-09" db="EMBL/GenBank/DDBJ databases">
        <authorList>
            <person name="Sun Q."/>
            <person name="Mori K."/>
        </authorList>
    </citation>
    <scope>NUCLEOTIDE SEQUENCE [LARGE SCALE GENOMIC DNA]</scope>
    <source>
        <strain evidence="2 3">TBRC 4938</strain>
    </source>
</reference>
<proteinExistence type="predicted"/>
<evidence type="ECO:0000313" key="3">
    <source>
        <dbReference type="Proteomes" id="UP001589692"/>
    </source>
</evidence>
<dbReference type="CDD" id="cd03443">
    <property type="entry name" value="PaaI_thioesterase"/>
    <property type="match status" value="1"/>
</dbReference>
<name>A0ABV6AF80_9HYPH</name>
<keyword evidence="3" id="KW-1185">Reference proteome</keyword>
<dbReference type="InterPro" id="IPR029069">
    <property type="entry name" value="HotDog_dom_sf"/>
</dbReference>
<sequence length="156" mass="16922">MTSDPYPVSETAFNPAAAGWSRRRANPFSELIGPFWQKQQEDGRFMFGMLCTPGTLNNAGVMHGGALATFCDQALGGTLFETLSRAQDSDAPPVRSVTVQLNVQFLAAVRPLDFMIARCRITRQTRTLVFLDGLVDVGGEAVASLQAVFKLVKPQA</sequence>
<keyword evidence="2" id="KW-0378">Hydrolase</keyword>
<evidence type="ECO:0000259" key="1">
    <source>
        <dbReference type="Pfam" id="PF03061"/>
    </source>
</evidence>
<gene>
    <name evidence="2" type="ORF">ACFFP0_03995</name>
</gene>
<dbReference type="Pfam" id="PF03061">
    <property type="entry name" value="4HBT"/>
    <property type="match status" value="1"/>
</dbReference>
<dbReference type="EMBL" id="JBHMAA010000006">
    <property type="protein sequence ID" value="MFB9947995.1"/>
    <property type="molecule type" value="Genomic_DNA"/>
</dbReference>
<dbReference type="SUPFAM" id="SSF54637">
    <property type="entry name" value="Thioesterase/thiol ester dehydrase-isomerase"/>
    <property type="match status" value="1"/>
</dbReference>
<dbReference type="Proteomes" id="UP001589692">
    <property type="component" value="Unassembled WGS sequence"/>
</dbReference>
<dbReference type="EC" id="3.1.2.-" evidence="2"/>
<organism evidence="2 3">
    <name type="scientific">Rhizobium puerariae</name>
    <dbReference type="NCBI Taxonomy" id="1585791"/>
    <lineage>
        <taxon>Bacteria</taxon>
        <taxon>Pseudomonadati</taxon>
        <taxon>Pseudomonadota</taxon>
        <taxon>Alphaproteobacteria</taxon>
        <taxon>Hyphomicrobiales</taxon>
        <taxon>Rhizobiaceae</taxon>
        <taxon>Rhizobium/Agrobacterium group</taxon>
        <taxon>Rhizobium</taxon>
    </lineage>
</organism>
<comment type="caution">
    <text evidence="2">The sequence shown here is derived from an EMBL/GenBank/DDBJ whole genome shotgun (WGS) entry which is preliminary data.</text>
</comment>
<dbReference type="GO" id="GO:0016787">
    <property type="term" value="F:hydrolase activity"/>
    <property type="evidence" value="ECO:0007669"/>
    <property type="project" value="UniProtKB-KW"/>
</dbReference>
<feature type="domain" description="Thioesterase" evidence="1">
    <location>
        <begin position="60"/>
        <end position="135"/>
    </location>
</feature>
<dbReference type="InterPro" id="IPR006683">
    <property type="entry name" value="Thioestr_dom"/>
</dbReference>